<evidence type="ECO:0000313" key="3">
    <source>
        <dbReference type="EnsemblPlants" id="TraesCS2D02G060400.1.cds1"/>
    </source>
</evidence>
<dbReference type="Gramene" id="TraesWEE_scaffold_005339_01G000900.1">
    <property type="protein sequence ID" value="TraesWEE_scaffold_005339_01G000900.1"/>
    <property type="gene ID" value="TraesWEE_scaffold_005339_01G000900"/>
</dbReference>
<dbReference type="EnsemblPlants" id="TraesCS2D02G060400.1">
    <property type="protein sequence ID" value="TraesCS2D02G060400.1.cds1"/>
    <property type="gene ID" value="TraesCS2D02G060400"/>
</dbReference>
<dbReference type="Gramene" id="TraesRN2D0100130000.1">
    <property type="protein sequence ID" value="TraesRN2D0100130000.1"/>
    <property type="gene ID" value="TraesRN2D0100130000"/>
</dbReference>
<evidence type="ECO:0000259" key="2">
    <source>
        <dbReference type="SMART" id="SM00256"/>
    </source>
</evidence>
<dbReference type="InterPro" id="IPR036047">
    <property type="entry name" value="F-box-like_dom_sf"/>
</dbReference>
<dbReference type="AlphaFoldDB" id="A0A1D5UWC5"/>
<dbReference type="Gene3D" id="1.20.1280.50">
    <property type="match status" value="1"/>
</dbReference>
<dbReference type="Gramene" id="TraesCAD_scaffold_008449_01G000900.1">
    <property type="protein sequence ID" value="TraesCAD_scaffold_008449_01G000900.1"/>
    <property type="gene ID" value="TraesCAD_scaffold_008449_01G000900"/>
</dbReference>
<dbReference type="SMART" id="SM00256">
    <property type="entry name" value="FBOX"/>
    <property type="match status" value="1"/>
</dbReference>
<dbReference type="OrthoDB" id="1631251at2759"/>
<dbReference type="Proteomes" id="UP000019116">
    <property type="component" value="Chromosome 2D"/>
</dbReference>
<dbReference type="OMA" id="CKGRRPD"/>
<keyword evidence="4" id="KW-1185">Reference proteome</keyword>
<reference evidence="3" key="1">
    <citation type="submission" date="2018-08" db="EMBL/GenBank/DDBJ databases">
        <authorList>
            <person name="Rossello M."/>
        </authorList>
    </citation>
    <scope>NUCLEOTIDE SEQUENCE [LARGE SCALE GENOMIC DNA]</scope>
    <source>
        <strain evidence="3">cv. Chinese Spring</strain>
    </source>
</reference>
<feature type="domain" description="F-box" evidence="2">
    <location>
        <begin position="87"/>
        <end position="127"/>
    </location>
</feature>
<organism evidence="3">
    <name type="scientific">Triticum aestivum</name>
    <name type="common">Wheat</name>
    <dbReference type="NCBI Taxonomy" id="4565"/>
    <lineage>
        <taxon>Eukaryota</taxon>
        <taxon>Viridiplantae</taxon>
        <taxon>Streptophyta</taxon>
        <taxon>Embryophyta</taxon>
        <taxon>Tracheophyta</taxon>
        <taxon>Spermatophyta</taxon>
        <taxon>Magnoliopsida</taxon>
        <taxon>Liliopsida</taxon>
        <taxon>Poales</taxon>
        <taxon>Poaceae</taxon>
        <taxon>BOP clade</taxon>
        <taxon>Pooideae</taxon>
        <taxon>Triticodae</taxon>
        <taxon>Triticeae</taxon>
        <taxon>Triticinae</taxon>
        <taxon>Triticum</taxon>
    </lineage>
</organism>
<feature type="region of interest" description="Disordered" evidence="1">
    <location>
        <begin position="34"/>
        <end position="65"/>
    </location>
</feature>
<proteinExistence type="predicted"/>
<dbReference type="SUPFAM" id="SSF81383">
    <property type="entry name" value="F-box domain"/>
    <property type="match status" value="1"/>
</dbReference>
<dbReference type="Gramene" id="TraesCLE_scaffold_003057_01G000900.1">
    <property type="protein sequence ID" value="TraesCLE_scaffold_003057_01G000900.1"/>
    <property type="gene ID" value="TraesCLE_scaffold_003057_01G000900"/>
</dbReference>
<evidence type="ECO:0000313" key="4">
    <source>
        <dbReference type="Proteomes" id="UP000019116"/>
    </source>
</evidence>
<evidence type="ECO:0000256" key="1">
    <source>
        <dbReference type="SAM" id="MobiDB-lite"/>
    </source>
</evidence>
<name>A0A1D5UWC5_WHEAT</name>
<dbReference type="InterPro" id="IPR001810">
    <property type="entry name" value="F-box_dom"/>
</dbReference>
<dbReference type="Gramene" id="TraesROB_scaffold_026896_01G000300.1">
    <property type="protein sequence ID" value="TraesROB_scaffold_026896_01G000300.1"/>
    <property type="gene ID" value="TraesROB_scaffold_026896_01G000300"/>
</dbReference>
<sequence length="139" mass="15324">MDTLVDTVGLGAPLDVQAGGPDLVVETNVDVPDSFKGRRPDPVDTNVDVPDSSKRRRLDPVDTGAGDSGELMLLLRDFPATGNEGVFPLKVLCDILLRLPARPICRFRCVSASWRSLIDHPGFLDVYFSYSVRRRRSLI</sequence>
<dbReference type="Gramene" id="TraesCS2D02G060400.1">
    <property type="protein sequence ID" value="TraesCS2D02G060400.1.cds1"/>
    <property type="gene ID" value="TraesCS2D02G060400"/>
</dbReference>
<accession>A0A1D5UWC5</accession>
<dbReference type="Pfam" id="PF00646">
    <property type="entry name" value="F-box"/>
    <property type="match status" value="1"/>
</dbReference>
<dbReference type="Gramene" id="TraesCS2D03G0117100.1">
    <property type="protein sequence ID" value="TraesCS2D03G0117100.1.CDS1"/>
    <property type="gene ID" value="TraesCS2D03G0117100"/>
</dbReference>
<reference evidence="3" key="2">
    <citation type="submission" date="2018-10" db="UniProtKB">
        <authorList>
            <consortium name="EnsemblPlants"/>
        </authorList>
    </citation>
    <scope>IDENTIFICATION</scope>
</reference>
<protein>
    <recommendedName>
        <fullName evidence="2">F-box domain-containing protein</fullName>
    </recommendedName>
</protein>